<dbReference type="EMBL" id="BAABCW010000005">
    <property type="protein sequence ID" value="GAA4116470.1"/>
    <property type="molecule type" value="Genomic_DNA"/>
</dbReference>
<name>A0ABP7XHL8_9FLAO</name>
<dbReference type="RefSeq" id="WP_344926474.1">
    <property type="nucleotide sequence ID" value="NZ_BAABCW010000005.1"/>
</dbReference>
<comment type="caution">
    <text evidence="1">The sequence shown here is derived from an EMBL/GenBank/DDBJ whole genome shotgun (WGS) entry which is preliminary data.</text>
</comment>
<accession>A0ABP7XHL8</accession>
<evidence type="ECO:0000313" key="2">
    <source>
        <dbReference type="Proteomes" id="UP001500459"/>
    </source>
</evidence>
<proteinExistence type="predicted"/>
<keyword evidence="2" id="KW-1185">Reference proteome</keyword>
<gene>
    <name evidence="1" type="ORF">GCM10022393_17140</name>
</gene>
<dbReference type="Proteomes" id="UP001500459">
    <property type="component" value="Unassembled WGS sequence"/>
</dbReference>
<evidence type="ECO:0000313" key="1">
    <source>
        <dbReference type="EMBL" id="GAA4116470.1"/>
    </source>
</evidence>
<reference evidence="2" key="1">
    <citation type="journal article" date="2019" name="Int. J. Syst. Evol. Microbiol.">
        <title>The Global Catalogue of Microorganisms (GCM) 10K type strain sequencing project: providing services to taxonomists for standard genome sequencing and annotation.</title>
        <authorList>
            <consortium name="The Broad Institute Genomics Platform"/>
            <consortium name="The Broad Institute Genome Sequencing Center for Infectious Disease"/>
            <person name="Wu L."/>
            <person name="Ma J."/>
        </authorList>
    </citation>
    <scope>NUCLEOTIDE SEQUENCE [LARGE SCALE GENOMIC DNA]</scope>
    <source>
        <strain evidence="2">JCM 17106</strain>
    </source>
</reference>
<organism evidence="1 2">
    <name type="scientific">Aquimarina addita</name>
    <dbReference type="NCBI Taxonomy" id="870485"/>
    <lineage>
        <taxon>Bacteria</taxon>
        <taxon>Pseudomonadati</taxon>
        <taxon>Bacteroidota</taxon>
        <taxon>Flavobacteriia</taxon>
        <taxon>Flavobacteriales</taxon>
        <taxon>Flavobacteriaceae</taxon>
        <taxon>Aquimarina</taxon>
    </lineage>
</organism>
<protein>
    <submittedName>
        <fullName evidence="1">Uncharacterized protein</fullName>
    </submittedName>
</protein>
<sequence length="71" mass="8454">MLTTHYKSLKPESKKFAIHRIATRIDTPEHIVKKVLENRNPLMDIRDNRVVVNRNSYNKLLKEIHKEFTAI</sequence>